<proteinExistence type="predicted"/>
<dbReference type="InterPro" id="IPR027417">
    <property type="entry name" value="P-loop_NTPase"/>
</dbReference>
<keyword evidence="6" id="KW-1185">Reference proteome</keyword>
<evidence type="ECO:0000313" key="5">
    <source>
        <dbReference type="EMBL" id="GFE63008.1"/>
    </source>
</evidence>
<dbReference type="InterPro" id="IPR017871">
    <property type="entry name" value="ABC_transporter-like_CS"/>
</dbReference>
<accession>A0A6N6JCC7</accession>
<keyword evidence="3 5" id="KW-0067">ATP-binding</keyword>
<keyword evidence="1" id="KW-0813">Transport</keyword>
<dbReference type="InterPro" id="IPR003593">
    <property type="entry name" value="AAA+_ATPase"/>
</dbReference>
<dbReference type="GO" id="GO:0016887">
    <property type="term" value="F:ATP hydrolysis activity"/>
    <property type="evidence" value="ECO:0007669"/>
    <property type="project" value="InterPro"/>
</dbReference>
<dbReference type="GO" id="GO:0005524">
    <property type="term" value="F:ATP binding"/>
    <property type="evidence" value="ECO:0007669"/>
    <property type="project" value="UniProtKB-KW"/>
</dbReference>
<evidence type="ECO:0000313" key="6">
    <source>
        <dbReference type="Proteomes" id="UP000436822"/>
    </source>
</evidence>
<name>A0A6N6JCC7_9RHOB</name>
<sequence length="237" mass="25469">MSQLFPVTVKDVEVHRRGARLIGPVDLTLENRGITVVLGPNGAGKTTLLRAMHGIERINGGSVIWAVPPEVARLKQAYVFQTPIMMRRSVADNLAYPLKLRGAPKAEIADQVALWAERIGLADALGRSAPQLSGGEKQKLALARALVASPDVLFLDEPCANLDGRSMREIEALLIGARDAGVGILMTTHDLGQCKRLAEDIVFIIKGRVHETGAAAAFLEGPRTAEAKAFLRGDIIE</sequence>
<organism evidence="5 6">
    <name type="scientific">Litoreibacter roseus</name>
    <dbReference type="NCBI Taxonomy" id="2601869"/>
    <lineage>
        <taxon>Bacteria</taxon>
        <taxon>Pseudomonadati</taxon>
        <taxon>Pseudomonadota</taxon>
        <taxon>Alphaproteobacteria</taxon>
        <taxon>Rhodobacterales</taxon>
        <taxon>Roseobacteraceae</taxon>
        <taxon>Litoreibacter</taxon>
    </lineage>
</organism>
<dbReference type="Pfam" id="PF00005">
    <property type="entry name" value="ABC_tran"/>
    <property type="match status" value="1"/>
</dbReference>
<dbReference type="PROSITE" id="PS00211">
    <property type="entry name" value="ABC_TRANSPORTER_1"/>
    <property type="match status" value="1"/>
</dbReference>
<feature type="domain" description="ABC transporter" evidence="4">
    <location>
        <begin position="7"/>
        <end position="231"/>
    </location>
</feature>
<evidence type="ECO:0000256" key="1">
    <source>
        <dbReference type="ARBA" id="ARBA00022448"/>
    </source>
</evidence>
<evidence type="ECO:0000259" key="4">
    <source>
        <dbReference type="PROSITE" id="PS50893"/>
    </source>
</evidence>
<dbReference type="SMART" id="SM00382">
    <property type="entry name" value="AAA"/>
    <property type="match status" value="1"/>
</dbReference>
<dbReference type="AlphaFoldDB" id="A0A6N6JCC7"/>
<dbReference type="PANTHER" id="PTHR42781:SF4">
    <property type="entry name" value="SPERMIDINE_PUTRESCINE IMPORT ATP-BINDING PROTEIN POTA"/>
    <property type="match status" value="1"/>
</dbReference>
<comment type="caution">
    <text evidence="5">The sequence shown here is derived from an EMBL/GenBank/DDBJ whole genome shotgun (WGS) entry which is preliminary data.</text>
</comment>
<dbReference type="InterPro" id="IPR050093">
    <property type="entry name" value="ABC_SmlMolc_Importer"/>
</dbReference>
<evidence type="ECO:0000256" key="2">
    <source>
        <dbReference type="ARBA" id="ARBA00022741"/>
    </source>
</evidence>
<dbReference type="PROSITE" id="PS50893">
    <property type="entry name" value="ABC_TRANSPORTER_2"/>
    <property type="match status" value="1"/>
</dbReference>
<evidence type="ECO:0000256" key="3">
    <source>
        <dbReference type="ARBA" id="ARBA00022840"/>
    </source>
</evidence>
<dbReference type="Proteomes" id="UP000436822">
    <property type="component" value="Unassembled WGS sequence"/>
</dbReference>
<dbReference type="Gene3D" id="3.40.50.300">
    <property type="entry name" value="P-loop containing nucleotide triphosphate hydrolases"/>
    <property type="match status" value="1"/>
</dbReference>
<protein>
    <submittedName>
        <fullName evidence="5">ABC transporter ATP-binding protein</fullName>
    </submittedName>
</protein>
<keyword evidence="2" id="KW-0547">Nucleotide-binding</keyword>
<dbReference type="EMBL" id="BLJE01000001">
    <property type="protein sequence ID" value="GFE63008.1"/>
    <property type="molecule type" value="Genomic_DNA"/>
</dbReference>
<dbReference type="SUPFAM" id="SSF52540">
    <property type="entry name" value="P-loop containing nucleoside triphosphate hydrolases"/>
    <property type="match status" value="1"/>
</dbReference>
<dbReference type="PANTHER" id="PTHR42781">
    <property type="entry name" value="SPERMIDINE/PUTRESCINE IMPORT ATP-BINDING PROTEIN POTA"/>
    <property type="match status" value="1"/>
</dbReference>
<reference evidence="5 6" key="1">
    <citation type="submission" date="2019-12" db="EMBL/GenBank/DDBJ databases">
        <title>Litoreibacter badius sp. nov., a novel bacteriochlorophyll a-containing bacterium in the genus Litoreibacter.</title>
        <authorList>
            <person name="Kanamuro M."/>
            <person name="Takabe Y."/>
            <person name="Mori K."/>
            <person name="Takaichi S."/>
            <person name="Hanada S."/>
        </authorList>
    </citation>
    <scope>NUCLEOTIDE SEQUENCE [LARGE SCALE GENOMIC DNA]</scope>
    <source>
        <strain evidence="5 6">K6</strain>
    </source>
</reference>
<dbReference type="InterPro" id="IPR003439">
    <property type="entry name" value="ABC_transporter-like_ATP-bd"/>
</dbReference>
<gene>
    <name evidence="5" type="ORF">KIN_00820</name>
</gene>